<dbReference type="InterPro" id="IPR016032">
    <property type="entry name" value="Sig_transdc_resp-reg_C-effctor"/>
</dbReference>
<dbReference type="SMART" id="SM00862">
    <property type="entry name" value="Trans_reg_C"/>
    <property type="match status" value="1"/>
</dbReference>
<dbReference type="EMBL" id="CP159342">
    <property type="protein sequence ID" value="XCH76339.1"/>
    <property type="molecule type" value="Genomic_DNA"/>
</dbReference>
<evidence type="ECO:0000256" key="4">
    <source>
        <dbReference type="ARBA" id="ARBA00023163"/>
    </source>
</evidence>
<evidence type="ECO:0000313" key="8">
    <source>
        <dbReference type="EMBL" id="XBP95635.1"/>
    </source>
</evidence>
<keyword evidence="2" id="KW-0805">Transcription regulation</keyword>
<dbReference type="GO" id="GO:0003677">
    <property type="term" value="F:DNA binding"/>
    <property type="evidence" value="ECO:0007669"/>
    <property type="project" value="UniProtKB-UniRule"/>
</dbReference>
<dbReference type="SUPFAM" id="SSF48452">
    <property type="entry name" value="TPR-like"/>
    <property type="match status" value="2"/>
</dbReference>
<dbReference type="Pfam" id="PF00486">
    <property type="entry name" value="Trans_reg_C"/>
    <property type="match status" value="1"/>
</dbReference>
<reference evidence="8" key="1">
    <citation type="submission" date="2024-01" db="EMBL/GenBank/DDBJ databases">
        <title>The genome sequence of Micromonospora mangrovi CCTCC AA 2012012.</title>
        <authorList>
            <person name="Gao J."/>
        </authorList>
    </citation>
    <scope>NUCLEOTIDE SEQUENCE</scope>
    <source>
        <strain evidence="8">CCTCC AA 2012012</strain>
    </source>
</reference>
<dbReference type="Pfam" id="PF03704">
    <property type="entry name" value="BTAD"/>
    <property type="match status" value="1"/>
</dbReference>
<dbReference type="AlphaFoldDB" id="A0AAU7MDJ5"/>
<dbReference type="SUPFAM" id="SSF52540">
    <property type="entry name" value="P-loop containing nucleoside triphosphate hydrolases"/>
    <property type="match status" value="1"/>
</dbReference>
<dbReference type="GO" id="GO:0006355">
    <property type="term" value="P:regulation of DNA-templated transcription"/>
    <property type="evidence" value="ECO:0007669"/>
    <property type="project" value="InterPro"/>
</dbReference>
<gene>
    <name evidence="9" type="ORF">ABUL08_09690</name>
    <name evidence="8" type="ORF">VK199_09640</name>
</gene>
<feature type="region of interest" description="Disordered" evidence="6">
    <location>
        <begin position="253"/>
        <end position="282"/>
    </location>
</feature>
<dbReference type="InterPro" id="IPR051677">
    <property type="entry name" value="AfsR-DnrI-RedD_regulator"/>
</dbReference>
<dbReference type="InterPro" id="IPR001867">
    <property type="entry name" value="OmpR/PhoB-type_DNA-bd"/>
</dbReference>
<dbReference type="SUPFAM" id="SSF46894">
    <property type="entry name" value="C-terminal effector domain of the bipartite response regulators"/>
    <property type="match status" value="2"/>
</dbReference>
<dbReference type="InterPro" id="IPR027417">
    <property type="entry name" value="P-loop_NTPase"/>
</dbReference>
<dbReference type="InterPro" id="IPR011990">
    <property type="entry name" value="TPR-like_helical_dom_sf"/>
</dbReference>
<dbReference type="SMART" id="SM01043">
    <property type="entry name" value="BTAD"/>
    <property type="match status" value="1"/>
</dbReference>
<dbReference type="Pfam" id="PF13191">
    <property type="entry name" value="AAA_16"/>
    <property type="match status" value="1"/>
</dbReference>
<evidence type="ECO:0000256" key="2">
    <source>
        <dbReference type="ARBA" id="ARBA00023015"/>
    </source>
</evidence>
<dbReference type="Gene3D" id="1.10.10.10">
    <property type="entry name" value="Winged helix-like DNA-binding domain superfamily/Winged helix DNA-binding domain"/>
    <property type="match status" value="2"/>
</dbReference>
<comment type="similarity">
    <text evidence="1">Belongs to the AfsR/DnrI/RedD regulatory family.</text>
</comment>
<accession>A0AAU7MDJ5</accession>
<dbReference type="InterPro" id="IPR036388">
    <property type="entry name" value="WH-like_DNA-bd_sf"/>
</dbReference>
<dbReference type="PANTHER" id="PTHR35807">
    <property type="entry name" value="TRANSCRIPTIONAL REGULATOR REDD-RELATED"/>
    <property type="match status" value="1"/>
</dbReference>
<dbReference type="GO" id="GO:0000160">
    <property type="term" value="P:phosphorelay signal transduction system"/>
    <property type="evidence" value="ECO:0007669"/>
    <property type="project" value="InterPro"/>
</dbReference>
<dbReference type="Gene3D" id="1.25.40.10">
    <property type="entry name" value="Tetratricopeptide repeat domain"/>
    <property type="match status" value="2"/>
</dbReference>
<evidence type="ECO:0000256" key="6">
    <source>
        <dbReference type="SAM" id="MobiDB-lite"/>
    </source>
</evidence>
<evidence type="ECO:0000256" key="1">
    <source>
        <dbReference type="ARBA" id="ARBA00005820"/>
    </source>
</evidence>
<dbReference type="EMBL" id="CP157762">
    <property type="protein sequence ID" value="XBP95635.1"/>
    <property type="molecule type" value="Genomic_DNA"/>
</dbReference>
<feature type="domain" description="OmpR/PhoB-type" evidence="7">
    <location>
        <begin position="1"/>
        <end position="103"/>
    </location>
</feature>
<dbReference type="InterPro" id="IPR005158">
    <property type="entry name" value="BTAD"/>
</dbReference>
<evidence type="ECO:0000256" key="3">
    <source>
        <dbReference type="ARBA" id="ARBA00023125"/>
    </source>
</evidence>
<keyword evidence="4" id="KW-0804">Transcription</keyword>
<evidence type="ECO:0000259" key="7">
    <source>
        <dbReference type="PROSITE" id="PS51755"/>
    </source>
</evidence>
<evidence type="ECO:0000313" key="9">
    <source>
        <dbReference type="EMBL" id="XCH76339.1"/>
    </source>
</evidence>
<dbReference type="RefSeq" id="WP_350936630.1">
    <property type="nucleotide sequence ID" value="NZ_CP157762.1"/>
</dbReference>
<dbReference type="PROSITE" id="PS51755">
    <property type="entry name" value="OMPR_PHOB"/>
    <property type="match status" value="1"/>
</dbReference>
<organism evidence="8">
    <name type="scientific">Micromonospora sp. CCTCC AA 2012012</name>
    <dbReference type="NCBI Taxonomy" id="3111921"/>
    <lineage>
        <taxon>Bacteria</taxon>
        <taxon>Bacillati</taxon>
        <taxon>Actinomycetota</taxon>
        <taxon>Actinomycetes</taxon>
        <taxon>Micromonosporales</taxon>
        <taxon>Micromonosporaceae</taxon>
        <taxon>Micromonospora</taxon>
    </lineage>
</organism>
<evidence type="ECO:0000256" key="5">
    <source>
        <dbReference type="PROSITE-ProRule" id="PRU01091"/>
    </source>
</evidence>
<protein>
    <submittedName>
        <fullName evidence="8">BTAD domain-containing putative transcriptional regulator</fullName>
    </submittedName>
</protein>
<dbReference type="CDD" id="cd15831">
    <property type="entry name" value="BTAD"/>
    <property type="match status" value="1"/>
</dbReference>
<proteinExistence type="inferred from homology"/>
<name>A0AAU7MDJ5_9ACTN</name>
<sequence length="1179" mass="125889">MQADNGLSVSVLGEFRARLGEQALDLGGPRQRAVLALLLVARGEVVPVGRLVHALWGEQAPSSPQGALQAYVSRLRRRLEPGRSARSRQAVIVSAGAGYAVRLGDDAVDAWQFERLIREAGALTDPNEAARVLDQALGLWHGPAFADYAGQPWIEAEAARLTELREVAREQVVAVRLALGESGVLVPEIETLVAEDPLREERWRLLVLALYRAHRQGDALGALRRARQVLAEELGVDPGPALRRLEADVLAQSPDLDAPAPPSVPRSGSAPDPSVPPVHADNGLVDRERELRVLTGGLADALAGHGRLVLIEGPAGIGKSRLLAEARHTGRAGFRVLSARGSRMEKEYAFGVVRQLFEPVVASTAALSGAAVPARIVFDLAAHEPQQRAEDAFAVLHGLYWLTVNLCAERPLVLTVDDLQWCDTGSLRFLAYLVRRLEALPVLMVAALRTGEPHTDDALLTELAHDEATVRVRPAPLTAAGSADLVRRLLGESADARFVAACHRTTSGNPLLLRQLLHALQTEGVRPDDTHADTVAEIGSRAVSSNVLMRLARLPEAATATAQAVAVLGAAAALPAVAALAGLPEAEVLDAIAALVRAEVLRDEYPLGFVHPLVGDAIYRDLPPGDRQVRHERAARVLDAAGASAEQIAAHLLQVPCRGAPWVVEVLRRSAATAAARGAADAAATYLARALQEPPHSTDKPAVLLELGRVETLGDGPAAKEHLRQAYETLTDAESRAAAAQLLARTLVFAGEVGEASAFARSAASTLPADLHDERQVLLGVHRIGGYIHGLDPALWRCGPEPVVSGDGPGARMLAASLAWEAVIDGEDRARAVDLARFALADGVLLDHDNGLLWVVAGMVLEMADEDTFPFWDEALAHAYRGGSLFAALAAHLWRGYTEWRRGDLRAAYHSVTLSGEQSAVWGSMVASPYADAFAIGILLDTGDLAQARALVEGLRDRPRFGDGARLFAEAHARVLLAEGRPAQALAALESVQHVHEDVLNPVWRPWRSNRAQVLAALGRRDEAVTLVEQELRLARAWGAPSVLGRTLRILGELRGGAAELREAVPLLTRDGLERARTLAALARLVPEPEATALMTRAYELAQRCGAHGLIREVGESLARAGIEPPAPPAGITLTSVERRIAAMATDGADERQIAQALFVTPGAVQQALRTVRDRLGVR</sequence>
<keyword evidence="3 5" id="KW-0238">DNA-binding</keyword>
<feature type="DNA-binding region" description="OmpR/PhoB-type" evidence="5">
    <location>
        <begin position="1"/>
        <end position="103"/>
    </location>
</feature>
<reference evidence="9" key="2">
    <citation type="submission" date="2024-06" db="EMBL/GenBank/DDBJ databases">
        <title>Micromonospora mangrovi CCTCC AA 2012012 genome sequences.</title>
        <authorList>
            <person name="Gao J."/>
        </authorList>
    </citation>
    <scope>NUCLEOTIDE SEQUENCE</scope>
    <source>
        <strain evidence="9">CCTCC AA 2012012</strain>
    </source>
</reference>
<dbReference type="PANTHER" id="PTHR35807:SF1">
    <property type="entry name" value="TRANSCRIPTIONAL REGULATOR REDD"/>
    <property type="match status" value="1"/>
</dbReference>
<dbReference type="InterPro" id="IPR041664">
    <property type="entry name" value="AAA_16"/>
</dbReference>